<dbReference type="GO" id="GO:0000976">
    <property type="term" value="F:transcription cis-regulatory region binding"/>
    <property type="evidence" value="ECO:0007669"/>
    <property type="project" value="TreeGrafter"/>
</dbReference>
<evidence type="ECO:0000313" key="6">
    <source>
        <dbReference type="Proteomes" id="UP000275256"/>
    </source>
</evidence>
<dbReference type="SUPFAM" id="SSF46689">
    <property type="entry name" value="Homeodomain-like"/>
    <property type="match status" value="1"/>
</dbReference>
<evidence type="ECO:0000259" key="4">
    <source>
        <dbReference type="PROSITE" id="PS50977"/>
    </source>
</evidence>
<dbReference type="EMBL" id="REFW01000001">
    <property type="protein sequence ID" value="RMB61656.1"/>
    <property type="molecule type" value="Genomic_DNA"/>
</dbReference>
<dbReference type="InterPro" id="IPR001647">
    <property type="entry name" value="HTH_TetR"/>
</dbReference>
<evidence type="ECO:0000256" key="2">
    <source>
        <dbReference type="PROSITE-ProRule" id="PRU00335"/>
    </source>
</evidence>
<dbReference type="Pfam" id="PF00440">
    <property type="entry name" value="TetR_N"/>
    <property type="match status" value="1"/>
</dbReference>
<accession>A0A3M0GWC9</accession>
<reference evidence="5 6" key="1">
    <citation type="submission" date="2018-10" db="EMBL/GenBank/DDBJ databases">
        <title>Tessaracoccus antarcticuss sp. nov., isolated from sediment.</title>
        <authorList>
            <person name="Zhou L.Y."/>
            <person name="Du Z.J."/>
        </authorList>
    </citation>
    <scope>NUCLEOTIDE SEQUENCE [LARGE SCALE GENOMIC DNA]</scope>
    <source>
        <strain evidence="5 6">JDX10</strain>
    </source>
</reference>
<feature type="DNA-binding region" description="H-T-H motif" evidence="2">
    <location>
        <begin position="112"/>
        <end position="131"/>
    </location>
</feature>
<dbReference type="PANTHER" id="PTHR30055">
    <property type="entry name" value="HTH-TYPE TRANSCRIPTIONAL REGULATOR RUTR"/>
    <property type="match status" value="1"/>
</dbReference>
<protein>
    <submittedName>
        <fullName evidence="5">TetR/AcrR family transcriptional regulator</fullName>
    </submittedName>
</protein>
<dbReference type="Gene3D" id="1.10.357.10">
    <property type="entry name" value="Tetracycline Repressor, domain 2"/>
    <property type="match status" value="1"/>
</dbReference>
<evidence type="ECO:0000256" key="1">
    <source>
        <dbReference type="ARBA" id="ARBA00023125"/>
    </source>
</evidence>
<dbReference type="PROSITE" id="PS50977">
    <property type="entry name" value="HTH_TETR_2"/>
    <property type="match status" value="1"/>
</dbReference>
<keyword evidence="6" id="KW-1185">Reference proteome</keyword>
<dbReference type="PANTHER" id="PTHR30055:SF146">
    <property type="entry name" value="HTH-TYPE TRANSCRIPTIONAL DUAL REGULATOR CECR"/>
    <property type="match status" value="1"/>
</dbReference>
<dbReference type="PRINTS" id="PR00455">
    <property type="entry name" value="HTHTETR"/>
</dbReference>
<comment type="caution">
    <text evidence="5">The sequence shown here is derived from an EMBL/GenBank/DDBJ whole genome shotgun (WGS) entry which is preliminary data.</text>
</comment>
<feature type="domain" description="HTH tetR-type" evidence="4">
    <location>
        <begin position="89"/>
        <end position="149"/>
    </location>
</feature>
<name>A0A3M0GWC9_9ACTN</name>
<organism evidence="5 6">
    <name type="scientific">Tessaracoccus antarcticus</name>
    <dbReference type="NCBI Taxonomy" id="2479848"/>
    <lineage>
        <taxon>Bacteria</taxon>
        <taxon>Bacillati</taxon>
        <taxon>Actinomycetota</taxon>
        <taxon>Actinomycetes</taxon>
        <taxon>Propionibacteriales</taxon>
        <taxon>Propionibacteriaceae</taxon>
        <taxon>Tessaracoccus</taxon>
    </lineage>
</organism>
<dbReference type="Proteomes" id="UP000275256">
    <property type="component" value="Unassembled WGS sequence"/>
</dbReference>
<proteinExistence type="predicted"/>
<dbReference type="InterPro" id="IPR041484">
    <property type="entry name" value="TetR_C_25"/>
</dbReference>
<dbReference type="Pfam" id="PF17933">
    <property type="entry name" value="TetR_C_25"/>
    <property type="match status" value="1"/>
</dbReference>
<evidence type="ECO:0000313" key="5">
    <source>
        <dbReference type="EMBL" id="RMB61656.1"/>
    </source>
</evidence>
<sequence>MGRPQLVWHGRQHLCGCGGGGGSGRVPADAGYEGPGMAFVPVRVDVHAQHDLGGAGPRGHRCARHRDDTLTWIEQAFSILNMSSTPEDLSTAARIRTAAFGLFAEHGIRATTVRMVADAAGVSAGLVLHHFGSKHGLRTACDEWLLERLGRDKTATVQGDSAAVGEMTSQLAELSPFMDYIVAGLSEGGEGADRLFDRVCDMTDDIITEGTRAGTIREPADRVAWVTTLTALSCGASILGGQVARRLGGQKLLDPVVYTRYALASVELFTYGMFTDDRFMTTVINALGDAYPPPGSTTDPEAPRDTPQEDPS</sequence>
<feature type="compositionally biased region" description="Basic and acidic residues" evidence="3">
    <location>
        <begin position="301"/>
        <end position="312"/>
    </location>
</feature>
<dbReference type="InterPro" id="IPR009057">
    <property type="entry name" value="Homeodomain-like_sf"/>
</dbReference>
<gene>
    <name evidence="5" type="ORF">EAX62_03215</name>
</gene>
<evidence type="ECO:0000256" key="3">
    <source>
        <dbReference type="SAM" id="MobiDB-lite"/>
    </source>
</evidence>
<keyword evidence="1 2" id="KW-0238">DNA-binding</keyword>
<dbReference type="GO" id="GO:0003700">
    <property type="term" value="F:DNA-binding transcription factor activity"/>
    <property type="evidence" value="ECO:0007669"/>
    <property type="project" value="TreeGrafter"/>
</dbReference>
<dbReference type="InterPro" id="IPR050109">
    <property type="entry name" value="HTH-type_TetR-like_transc_reg"/>
</dbReference>
<feature type="region of interest" description="Disordered" evidence="3">
    <location>
        <begin position="290"/>
        <end position="312"/>
    </location>
</feature>
<dbReference type="AlphaFoldDB" id="A0A3M0GWC9"/>